<dbReference type="AlphaFoldDB" id="F5B703"/>
<accession>F5B703</accession>
<dbReference type="EMBL" id="HQ655154">
    <property type="protein sequence ID" value="AED99442.1"/>
    <property type="molecule type" value="Genomic_DNA"/>
</dbReference>
<reference evidence="1" key="1">
    <citation type="journal article" date="2011" name="Chem. Biol.">
        <title>Linking chemistry and genetics in the growing cyanobactin natural products family.</title>
        <authorList>
            <person name="Donia M.S."/>
            <person name="Schmidt E.W."/>
        </authorList>
    </citation>
    <scope>NUCLEOTIDE SEQUENCE</scope>
    <source>
        <strain evidence="1">NIES-596</strain>
    </source>
</reference>
<name>F5B703_PLAAG</name>
<proteinExistence type="predicted"/>
<organism evidence="1">
    <name type="scientific">Planktothrix agardhii NIES-596</name>
    <dbReference type="NCBI Taxonomy" id="443922"/>
    <lineage>
        <taxon>Bacteria</taxon>
        <taxon>Bacillati</taxon>
        <taxon>Cyanobacteriota</taxon>
        <taxon>Cyanophyceae</taxon>
        <taxon>Oscillatoriophycideae</taxon>
        <taxon>Oscillatoriales</taxon>
        <taxon>Microcoleaceae</taxon>
        <taxon>Planktothrix</taxon>
    </lineage>
</organism>
<protein>
    <submittedName>
        <fullName evidence="1">Transposase</fullName>
    </submittedName>
</protein>
<sequence>MIAKIINYYMRSLIYKGFCQRYKPKEKTPTQCHWGSKLLAGVHLSEKGSTTNPKKSKSRLVQTPCQVSESPELTRIVSQFIEANRAPRETEKDF</sequence>
<evidence type="ECO:0000313" key="1">
    <source>
        <dbReference type="EMBL" id="AED99442.1"/>
    </source>
</evidence>